<accession>A0A139X338</accession>
<organism evidence="1 2">
    <name type="scientific">Scytonema hofmannii PCC 7110</name>
    <dbReference type="NCBI Taxonomy" id="128403"/>
    <lineage>
        <taxon>Bacteria</taxon>
        <taxon>Bacillati</taxon>
        <taxon>Cyanobacteriota</taxon>
        <taxon>Cyanophyceae</taxon>
        <taxon>Nostocales</taxon>
        <taxon>Scytonemataceae</taxon>
        <taxon>Scytonema</taxon>
    </lineage>
</organism>
<dbReference type="RefSeq" id="WP_017743572.1">
    <property type="nucleotide sequence ID" value="NZ_KQ976354.1"/>
</dbReference>
<dbReference type="AlphaFoldDB" id="A0A139X338"/>
<sequence length="217" mass="25608">MKRIVKDKEPQSLLEHRVKNFSDYDNFPKKDELRVSLLTEQGHICCYCMQRISDSRMKIEHWKSQDDYPELQLDYNNLLGACQGGQGSPKHLQHCDTRKGNTEITINPTDNNRNCEDLIRYRGNGQIYSDEVTINDELEKVLNLNMQTLANNRKEVLEIVIQQLTKERPQGNWTVAMLTQKINEWNNKQQDGKYKPYCQIVIYHLKKKLSSFYNIRL</sequence>
<name>A0A139X338_9CYAN</name>
<dbReference type="EMBL" id="ANNX02000036">
    <property type="protein sequence ID" value="KYC39032.1"/>
    <property type="molecule type" value="Genomic_DNA"/>
</dbReference>
<evidence type="ECO:0000313" key="1">
    <source>
        <dbReference type="EMBL" id="KYC39032.1"/>
    </source>
</evidence>
<evidence type="ECO:0000313" key="2">
    <source>
        <dbReference type="Proteomes" id="UP000076925"/>
    </source>
</evidence>
<dbReference type="Gene3D" id="1.10.30.50">
    <property type="match status" value="1"/>
</dbReference>
<dbReference type="OrthoDB" id="8617719at2"/>
<dbReference type="InterPro" id="IPR013467">
    <property type="entry name" value="HNH78-like"/>
</dbReference>
<reference evidence="1 2" key="1">
    <citation type="journal article" date="2013" name="Genome Biol. Evol.">
        <title>Genomes of Stigonematalean cyanobacteria (subsection V) and the evolution of oxygenic photosynthesis from prokaryotes to plastids.</title>
        <authorList>
            <person name="Dagan T."/>
            <person name="Roettger M."/>
            <person name="Stucken K."/>
            <person name="Landan G."/>
            <person name="Koch R."/>
            <person name="Major P."/>
            <person name="Gould S.B."/>
            <person name="Goremykin V.V."/>
            <person name="Rippka R."/>
            <person name="Tandeau de Marsac N."/>
            <person name="Gugger M."/>
            <person name="Lockhart P.J."/>
            <person name="Allen J.F."/>
            <person name="Brune I."/>
            <person name="Maus I."/>
            <person name="Puhler A."/>
            <person name="Martin W.F."/>
        </authorList>
    </citation>
    <scope>NUCLEOTIDE SEQUENCE [LARGE SCALE GENOMIC DNA]</scope>
    <source>
        <strain evidence="1 2">PCC 7110</strain>
    </source>
</reference>
<protein>
    <recommendedName>
        <fullName evidence="3">TIGR02646 family protein</fullName>
    </recommendedName>
</protein>
<proteinExistence type="predicted"/>
<gene>
    <name evidence="1" type="ORF">WA1_34145</name>
</gene>
<dbReference type="Proteomes" id="UP000076925">
    <property type="component" value="Unassembled WGS sequence"/>
</dbReference>
<keyword evidence="2" id="KW-1185">Reference proteome</keyword>
<comment type="caution">
    <text evidence="1">The sequence shown here is derived from an EMBL/GenBank/DDBJ whole genome shotgun (WGS) entry which is preliminary data.</text>
</comment>
<evidence type="ECO:0008006" key="3">
    <source>
        <dbReference type="Google" id="ProtNLM"/>
    </source>
</evidence>
<dbReference type="NCBIfam" id="TIGR02646">
    <property type="entry name" value="retron system putative HNH endonuclease"/>
    <property type="match status" value="1"/>
</dbReference>
<dbReference type="STRING" id="128403.WA1_34145"/>